<evidence type="ECO:0000313" key="5">
    <source>
        <dbReference type="Proteomes" id="UP000649617"/>
    </source>
</evidence>
<evidence type="ECO:0000313" key="4">
    <source>
        <dbReference type="EMBL" id="CAE7654972.1"/>
    </source>
</evidence>
<dbReference type="EMBL" id="CAJNIZ010043243">
    <property type="protein sequence ID" value="CAE7654972.1"/>
    <property type="molecule type" value="Genomic_DNA"/>
</dbReference>
<keyword evidence="5" id="KW-1185">Reference proteome</keyword>
<dbReference type="GO" id="GO:0005737">
    <property type="term" value="C:cytoplasm"/>
    <property type="evidence" value="ECO:0007669"/>
    <property type="project" value="TreeGrafter"/>
</dbReference>
<gene>
    <name evidence="4" type="ORF">SPIL2461_LOCUS17569</name>
</gene>
<dbReference type="InterPro" id="IPR036598">
    <property type="entry name" value="GOLD_dom_sf"/>
</dbReference>
<name>A0A812W245_SYMPI</name>
<dbReference type="SUPFAM" id="SSF52087">
    <property type="entry name" value="CRAL/TRIO domain"/>
    <property type="match status" value="1"/>
</dbReference>
<dbReference type="Gene3D" id="2.60.120.680">
    <property type="entry name" value="GOLD domain"/>
    <property type="match status" value="1"/>
</dbReference>
<evidence type="ECO:0008006" key="6">
    <source>
        <dbReference type="Google" id="ProtNLM"/>
    </source>
</evidence>
<dbReference type="InterPro" id="IPR036865">
    <property type="entry name" value="CRAL-TRIO_dom_sf"/>
</dbReference>
<evidence type="ECO:0000256" key="1">
    <source>
        <dbReference type="SAM" id="MobiDB-lite"/>
    </source>
</evidence>
<dbReference type="OrthoDB" id="438988at2759"/>
<feature type="compositionally biased region" description="Acidic residues" evidence="1">
    <location>
        <begin position="241"/>
        <end position="252"/>
    </location>
</feature>
<dbReference type="CDD" id="cd00170">
    <property type="entry name" value="SEC14"/>
    <property type="match status" value="1"/>
</dbReference>
<accession>A0A812W245</accession>
<dbReference type="PROSITE" id="PS50191">
    <property type="entry name" value="CRAL_TRIO"/>
    <property type="match status" value="1"/>
</dbReference>
<dbReference type="InterPro" id="IPR051064">
    <property type="entry name" value="SEC14/CRAL-TRIO_domain"/>
</dbReference>
<protein>
    <recommendedName>
        <fullName evidence="6">CRAL-TRIO domain-containing protein</fullName>
    </recommendedName>
</protein>
<dbReference type="InterPro" id="IPR001251">
    <property type="entry name" value="CRAL-TRIO_dom"/>
</dbReference>
<sequence>MDLRCEWRLLRLEEFARRTGQLAGILIVQDMFAPAGLLNAWRKHGNKSKVMRRVTGMMDEHYPGVMESVLLVNAPWALHAILRILTPLLPQRVVKKLQVVPMAQTPERLQQLIDESSLPQFLGGSGANADFVPSRATLDVSGTGSELVIKAGQKEERSLELREGDVAAFGLSIANGLDILFSCHFESEEESLEVVPARRLQEESSSFAAPRNGKLVLSFDNSYSWVKAKDVRFELSKLTSEEEATLPEEGLAEAETVTPSDIETPSAADEMDAAG</sequence>
<proteinExistence type="predicted"/>
<dbReference type="PANTHER" id="PTHR23324:SF83">
    <property type="entry name" value="SEC14-LIKE PROTEIN 2"/>
    <property type="match status" value="1"/>
</dbReference>
<organism evidence="4 5">
    <name type="scientific">Symbiodinium pilosum</name>
    <name type="common">Dinoflagellate</name>
    <dbReference type="NCBI Taxonomy" id="2952"/>
    <lineage>
        <taxon>Eukaryota</taxon>
        <taxon>Sar</taxon>
        <taxon>Alveolata</taxon>
        <taxon>Dinophyceae</taxon>
        <taxon>Suessiales</taxon>
        <taxon>Symbiodiniaceae</taxon>
        <taxon>Symbiodinium</taxon>
    </lineage>
</organism>
<comment type="caution">
    <text evidence="4">The sequence shown here is derived from an EMBL/GenBank/DDBJ whole genome shotgun (WGS) entry which is preliminary data.</text>
</comment>
<evidence type="ECO:0000259" key="3">
    <source>
        <dbReference type="PROSITE" id="PS50866"/>
    </source>
</evidence>
<dbReference type="Pfam" id="PF00650">
    <property type="entry name" value="CRAL_TRIO"/>
    <property type="match status" value="1"/>
</dbReference>
<reference evidence="4" key="1">
    <citation type="submission" date="2021-02" db="EMBL/GenBank/DDBJ databases">
        <authorList>
            <person name="Dougan E. K."/>
            <person name="Rhodes N."/>
            <person name="Thang M."/>
            <person name="Chan C."/>
        </authorList>
    </citation>
    <scope>NUCLEOTIDE SEQUENCE</scope>
</reference>
<dbReference type="PROSITE" id="PS50866">
    <property type="entry name" value="GOLD"/>
    <property type="match status" value="1"/>
</dbReference>
<feature type="domain" description="GOLD" evidence="3">
    <location>
        <begin position="154"/>
        <end position="237"/>
    </location>
</feature>
<dbReference type="SUPFAM" id="SSF101576">
    <property type="entry name" value="Supernatant protein factor (SPF), C-terminal domain"/>
    <property type="match status" value="1"/>
</dbReference>
<dbReference type="InterPro" id="IPR009038">
    <property type="entry name" value="GOLD_dom"/>
</dbReference>
<dbReference type="PANTHER" id="PTHR23324">
    <property type="entry name" value="SEC14 RELATED PROTEIN"/>
    <property type="match status" value="1"/>
</dbReference>
<feature type="domain" description="CRAL-TRIO" evidence="2">
    <location>
        <begin position="1"/>
        <end position="130"/>
    </location>
</feature>
<dbReference type="AlphaFoldDB" id="A0A812W245"/>
<dbReference type="Gene3D" id="3.40.525.10">
    <property type="entry name" value="CRAL-TRIO lipid binding domain"/>
    <property type="match status" value="1"/>
</dbReference>
<feature type="region of interest" description="Disordered" evidence="1">
    <location>
        <begin position="239"/>
        <end position="275"/>
    </location>
</feature>
<evidence type="ECO:0000259" key="2">
    <source>
        <dbReference type="PROSITE" id="PS50191"/>
    </source>
</evidence>
<dbReference type="Proteomes" id="UP000649617">
    <property type="component" value="Unassembled WGS sequence"/>
</dbReference>